<comment type="catalytic activity">
    <reaction evidence="1">
        <text>a fatty acyl-[ACP] + phosphate = an acyl phosphate + holo-[ACP]</text>
        <dbReference type="Rhea" id="RHEA:42292"/>
        <dbReference type="Rhea" id="RHEA-COMP:9685"/>
        <dbReference type="Rhea" id="RHEA-COMP:14125"/>
        <dbReference type="ChEBI" id="CHEBI:43474"/>
        <dbReference type="ChEBI" id="CHEBI:59918"/>
        <dbReference type="ChEBI" id="CHEBI:64479"/>
        <dbReference type="ChEBI" id="CHEBI:138651"/>
        <dbReference type="EC" id="2.3.1.274"/>
    </reaction>
</comment>
<dbReference type="NCBIfam" id="TIGR00182">
    <property type="entry name" value="plsX"/>
    <property type="match status" value="1"/>
</dbReference>
<comment type="subcellular location">
    <subcellularLocation>
        <location evidence="2">Cytoplasm</location>
    </subcellularLocation>
</comment>
<evidence type="ECO:0000256" key="2">
    <source>
        <dbReference type="ARBA" id="ARBA00004496"/>
    </source>
</evidence>
<evidence type="ECO:0000256" key="5">
    <source>
        <dbReference type="ARBA" id="ARBA00022679"/>
    </source>
</evidence>
<keyword evidence="6" id="KW-0443">Lipid metabolism</keyword>
<dbReference type="GO" id="GO:0005737">
    <property type="term" value="C:cytoplasm"/>
    <property type="evidence" value="ECO:0007669"/>
    <property type="project" value="UniProtKB-SubCell"/>
</dbReference>
<dbReference type="Pfam" id="PF02504">
    <property type="entry name" value="FA_synthesis"/>
    <property type="match status" value="1"/>
</dbReference>
<dbReference type="SUPFAM" id="SSF53659">
    <property type="entry name" value="Isocitrate/Isopropylmalate dehydrogenase-like"/>
    <property type="match status" value="1"/>
</dbReference>
<name>A0A3B1B0E9_9ZZZZ</name>
<evidence type="ECO:0000256" key="8">
    <source>
        <dbReference type="ARBA" id="ARBA00023264"/>
    </source>
</evidence>
<dbReference type="AlphaFoldDB" id="A0A3B1B0E9"/>
<comment type="subunit">
    <text evidence="10">Homodimer. Probably interacts with PlsY.</text>
</comment>
<dbReference type="GO" id="GO:0043811">
    <property type="term" value="F:phosphate:acyl-[acyl carrier protein] acyltransferase activity"/>
    <property type="evidence" value="ECO:0007669"/>
    <property type="project" value="UniProtKB-EC"/>
</dbReference>
<protein>
    <recommendedName>
        <fullName evidence="9">phosphate acyltransferase</fullName>
        <ecNumber evidence="9">2.3.1.274</ecNumber>
    </recommendedName>
</protein>
<keyword evidence="7" id="KW-0594">Phospholipid biosynthesis</keyword>
<dbReference type="InterPro" id="IPR003664">
    <property type="entry name" value="FA_synthesis"/>
</dbReference>
<dbReference type="HAMAP" id="MF_00019">
    <property type="entry name" value="PlsX"/>
    <property type="match status" value="1"/>
</dbReference>
<evidence type="ECO:0000256" key="3">
    <source>
        <dbReference type="ARBA" id="ARBA00022490"/>
    </source>
</evidence>
<gene>
    <name evidence="11" type="ORF">MNBD_GAMMA25-402</name>
</gene>
<organism evidence="11">
    <name type="scientific">hydrothermal vent metagenome</name>
    <dbReference type="NCBI Taxonomy" id="652676"/>
    <lineage>
        <taxon>unclassified sequences</taxon>
        <taxon>metagenomes</taxon>
        <taxon>ecological metagenomes</taxon>
    </lineage>
</organism>
<dbReference type="InterPro" id="IPR012281">
    <property type="entry name" value="Phospholipid_synth_PlsX-like"/>
</dbReference>
<evidence type="ECO:0000256" key="4">
    <source>
        <dbReference type="ARBA" id="ARBA00022516"/>
    </source>
</evidence>
<keyword evidence="8" id="KW-1208">Phospholipid metabolism</keyword>
<proteinExistence type="inferred from homology"/>
<dbReference type="PANTHER" id="PTHR30100">
    <property type="entry name" value="FATTY ACID/PHOSPHOLIPID SYNTHESIS PROTEIN PLSX"/>
    <property type="match status" value="1"/>
</dbReference>
<evidence type="ECO:0000256" key="9">
    <source>
        <dbReference type="ARBA" id="ARBA00024069"/>
    </source>
</evidence>
<keyword evidence="4" id="KW-0444">Lipid biosynthesis</keyword>
<evidence type="ECO:0000256" key="1">
    <source>
        <dbReference type="ARBA" id="ARBA00001232"/>
    </source>
</evidence>
<evidence type="ECO:0000256" key="6">
    <source>
        <dbReference type="ARBA" id="ARBA00023098"/>
    </source>
</evidence>
<accession>A0A3B1B0E9</accession>
<dbReference type="PIRSF" id="PIRSF002465">
    <property type="entry name" value="Phsphlp_syn_PlsX"/>
    <property type="match status" value="1"/>
</dbReference>
<evidence type="ECO:0000313" key="11">
    <source>
        <dbReference type="EMBL" id="VAX07561.1"/>
    </source>
</evidence>
<dbReference type="PANTHER" id="PTHR30100:SF1">
    <property type="entry name" value="PHOSPHATE ACYLTRANSFERASE"/>
    <property type="match status" value="1"/>
</dbReference>
<dbReference type="GO" id="GO:0008654">
    <property type="term" value="P:phospholipid biosynthetic process"/>
    <property type="evidence" value="ECO:0007669"/>
    <property type="project" value="UniProtKB-KW"/>
</dbReference>
<dbReference type="Gene3D" id="3.40.718.10">
    <property type="entry name" value="Isopropylmalate Dehydrogenase"/>
    <property type="match status" value="1"/>
</dbReference>
<dbReference type="GO" id="GO:0006633">
    <property type="term" value="P:fatty acid biosynthetic process"/>
    <property type="evidence" value="ECO:0007669"/>
    <property type="project" value="InterPro"/>
</dbReference>
<dbReference type="EMBL" id="UOFY01000017">
    <property type="protein sequence ID" value="VAX07561.1"/>
    <property type="molecule type" value="Genomic_DNA"/>
</dbReference>
<sequence>MTNNSIIISLDAMGGDFGPTVIIPAAIKALKKHPALTLILVGDEDKLVQTLKKHGRSKSDRLQIQHASQVVLSDEPPAQALRGKKNSSMRVAINLVKEGRAQANVSAGNTGALMATARFVLKTLPGIDRPAICTMLPNMHDGHAHVLDLGANVDSSAQALFEFAVMGAALATAVDGNEQPTVGLLNIGEEAIKGNEQVKQAAALLADSNLNYIGYVEGDGIYQGDADVVVCDGFVGNVMLKTTEGVAKMISHYMKQEFKRNPLTMLSGLIALPVLRALRKRIDPREYNGASFLGLQGIVIKSHGSADAHSFANAISEAVIEVKKNIPELITRQLENQLVTPASHEGTK</sequence>
<keyword evidence="11" id="KW-0012">Acyltransferase</keyword>
<keyword evidence="5 11" id="KW-0808">Transferase</keyword>
<evidence type="ECO:0000256" key="7">
    <source>
        <dbReference type="ARBA" id="ARBA00023209"/>
    </source>
</evidence>
<reference evidence="11" key="1">
    <citation type="submission" date="2018-06" db="EMBL/GenBank/DDBJ databases">
        <authorList>
            <person name="Zhirakovskaya E."/>
        </authorList>
    </citation>
    <scope>NUCLEOTIDE SEQUENCE</scope>
</reference>
<keyword evidence="3" id="KW-0963">Cytoplasm</keyword>
<dbReference type="EC" id="2.3.1.274" evidence="9"/>
<evidence type="ECO:0000256" key="10">
    <source>
        <dbReference type="ARBA" id="ARBA00046608"/>
    </source>
</evidence>